<dbReference type="AlphaFoldDB" id="A0A5J5C453"/>
<evidence type="ECO:0000256" key="1">
    <source>
        <dbReference type="SAM" id="MobiDB-lite"/>
    </source>
</evidence>
<keyword evidence="3" id="KW-1185">Reference proteome</keyword>
<protein>
    <submittedName>
        <fullName evidence="2">Uncharacterized protein</fullName>
    </submittedName>
</protein>
<dbReference type="PANTHER" id="PTHR37238">
    <property type="entry name" value="OS05G0532500 PROTEIN"/>
    <property type="match status" value="1"/>
</dbReference>
<dbReference type="EMBL" id="CM018031">
    <property type="protein sequence ID" value="KAA8550163.1"/>
    <property type="molecule type" value="Genomic_DNA"/>
</dbReference>
<name>A0A5J5C453_9ASTE</name>
<evidence type="ECO:0000313" key="3">
    <source>
        <dbReference type="Proteomes" id="UP000325577"/>
    </source>
</evidence>
<dbReference type="OrthoDB" id="765769at2759"/>
<feature type="region of interest" description="Disordered" evidence="1">
    <location>
        <begin position="301"/>
        <end position="334"/>
    </location>
</feature>
<evidence type="ECO:0000313" key="2">
    <source>
        <dbReference type="EMBL" id="KAA8550163.1"/>
    </source>
</evidence>
<organism evidence="2 3">
    <name type="scientific">Nyssa sinensis</name>
    <dbReference type="NCBI Taxonomy" id="561372"/>
    <lineage>
        <taxon>Eukaryota</taxon>
        <taxon>Viridiplantae</taxon>
        <taxon>Streptophyta</taxon>
        <taxon>Embryophyta</taxon>
        <taxon>Tracheophyta</taxon>
        <taxon>Spermatophyta</taxon>
        <taxon>Magnoliopsida</taxon>
        <taxon>eudicotyledons</taxon>
        <taxon>Gunneridae</taxon>
        <taxon>Pentapetalae</taxon>
        <taxon>asterids</taxon>
        <taxon>Cornales</taxon>
        <taxon>Nyssaceae</taxon>
        <taxon>Nyssa</taxon>
    </lineage>
</organism>
<feature type="region of interest" description="Disordered" evidence="1">
    <location>
        <begin position="1"/>
        <end position="109"/>
    </location>
</feature>
<reference evidence="2 3" key="1">
    <citation type="submission" date="2019-09" db="EMBL/GenBank/DDBJ databases">
        <title>A chromosome-level genome assembly of the Chinese tupelo Nyssa sinensis.</title>
        <authorList>
            <person name="Yang X."/>
            <person name="Kang M."/>
            <person name="Yang Y."/>
            <person name="Xiong H."/>
            <person name="Wang M."/>
            <person name="Zhang Z."/>
            <person name="Wang Z."/>
            <person name="Wu H."/>
            <person name="Ma T."/>
            <person name="Liu J."/>
            <person name="Xi Z."/>
        </authorList>
    </citation>
    <scope>NUCLEOTIDE SEQUENCE [LARGE SCALE GENOMIC DNA]</scope>
    <source>
        <strain evidence="2">J267</strain>
        <tissue evidence="2">Leaf</tissue>
    </source>
</reference>
<dbReference type="Proteomes" id="UP000325577">
    <property type="component" value="Linkage Group LG0"/>
</dbReference>
<accession>A0A5J5C453</accession>
<gene>
    <name evidence="2" type="ORF">F0562_001821</name>
</gene>
<feature type="compositionally biased region" description="Basic residues" evidence="1">
    <location>
        <begin position="37"/>
        <end position="51"/>
    </location>
</feature>
<proteinExistence type="predicted"/>
<sequence>MPPEVAETYLQRWQSQASRAEPESPSRARQSQCLQRWQRHASREKSHRVGRAKPPDLSQNLHPELAKASASRGGKDMPQEVAKTCLQRWQSQASRASRDGRAKTSEVGLQSTSNVVDSLDQNNLDSLVSPSPLVFWHVDGPTASSRPLFSLTPLPRPKGFSSRLQGSYISVPEKIILTGVASHLSIFGDMRDDLLEDVETNPCSTLRFVSLPKVSKRECFVLVMTKCHHKDNHGVCKSTPLPVAVENFSGSQNSDSSSSQVSEHLALKYPKLFGLKPASQLRIRRKPFLAWLPELTSKARPPELTSKARPLELTSKVRPPELTSEARPPEKKKKKNLEFCPDHQIVHSGNLHCEVEAPVRNAMEPMPQKMVNRPIEKFHIEILPLTLAKSIPAFHHKLLSLIKSTSCLPFKNAAHIMKQLLKLSNQTLKLSPRPKMPPVGFLQFL</sequence>
<dbReference type="PANTHER" id="PTHR37238:SF1">
    <property type="entry name" value="OS05G0532500 PROTEIN"/>
    <property type="match status" value="1"/>
</dbReference>